<sequence length="372" mass="40738">MSKRERLFHEWFNLFALIWMIITDICFNAHCLKDLKIFVPEAVIMGNAATLSCQYDLGQAALYSVRWYFGTEEFYRYVPKESPPTLVFPVSGINVDLTNSDATSVTLKGVNRELTGNYQCEVSEDEPLFHTDIRAAHMQVIELPKDEPAMQVDKKVITMNDNFKAVCTVGMSYPPANITWYINGRKIYKTPFQRINHVAFEGTSTYSSLEISPHSQVLQGFFQTVPKYQTTSILLLCEVSILHVFHKNVQQRLLLSITPPTTISPNLLGLEGSKRINGDPDNSALTGGVASSHNSRRRIGGVFAIVGMAFVALLAVGVCHGATMGVLADDTMASLATRSAVVAGSSKRQAVLATSASLAPSVAAAQKAVAQL</sequence>
<dbReference type="InterPro" id="IPR013783">
    <property type="entry name" value="Ig-like_fold"/>
</dbReference>
<accession>A0ABM3J8J0</accession>
<dbReference type="PANTHER" id="PTHR21261">
    <property type="entry name" value="BEAT PROTEIN"/>
    <property type="match status" value="1"/>
</dbReference>
<evidence type="ECO:0000313" key="4">
    <source>
        <dbReference type="Proteomes" id="UP001652620"/>
    </source>
</evidence>
<dbReference type="InterPro" id="IPR013162">
    <property type="entry name" value="CD80_C2-set"/>
</dbReference>
<keyword evidence="2" id="KW-0472">Membrane</keyword>
<protein>
    <submittedName>
        <fullName evidence="5 6">Uncharacterized protein LOC105225748</fullName>
    </submittedName>
</protein>
<evidence type="ECO:0000259" key="3">
    <source>
        <dbReference type="PROSITE" id="PS50835"/>
    </source>
</evidence>
<keyword evidence="4" id="KW-1185">Reference proteome</keyword>
<dbReference type="PROSITE" id="PS50835">
    <property type="entry name" value="IG_LIKE"/>
    <property type="match status" value="1"/>
</dbReference>
<evidence type="ECO:0000256" key="2">
    <source>
        <dbReference type="SAM" id="Phobius"/>
    </source>
</evidence>
<dbReference type="RefSeq" id="XP_049305522.1">
    <property type="nucleotide sequence ID" value="XM_049449565.1"/>
</dbReference>
<evidence type="ECO:0000313" key="6">
    <source>
        <dbReference type="RefSeq" id="XP_049305522.1"/>
    </source>
</evidence>
<keyword evidence="2" id="KW-1133">Transmembrane helix</keyword>
<keyword evidence="1" id="KW-1015">Disulfide bond</keyword>
<feature type="transmembrane region" description="Helical" evidence="2">
    <location>
        <begin position="12"/>
        <end position="30"/>
    </location>
</feature>
<evidence type="ECO:0000256" key="1">
    <source>
        <dbReference type="ARBA" id="ARBA00023157"/>
    </source>
</evidence>
<dbReference type="Gene3D" id="2.60.40.10">
    <property type="entry name" value="Immunoglobulins"/>
    <property type="match status" value="2"/>
</dbReference>
<dbReference type="PANTHER" id="PTHR21261:SF17">
    <property type="entry name" value="BEAT VI"/>
    <property type="match status" value="1"/>
</dbReference>
<gene>
    <name evidence="5 6" type="primary">LOC105225748</name>
</gene>
<organism evidence="4 5">
    <name type="scientific">Bactrocera dorsalis</name>
    <name type="common">Oriental fruit fly</name>
    <name type="synonym">Dacus dorsalis</name>
    <dbReference type="NCBI Taxonomy" id="27457"/>
    <lineage>
        <taxon>Eukaryota</taxon>
        <taxon>Metazoa</taxon>
        <taxon>Ecdysozoa</taxon>
        <taxon>Arthropoda</taxon>
        <taxon>Hexapoda</taxon>
        <taxon>Insecta</taxon>
        <taxon>Pterygota</taxon>
        <taxon>Neoptera</taxon>
        <taxon>Endopterygota</taxon>
        <taxon>Diptera</taxon>
        <taxon>Brachycera</taxon>
        <taxon>Muscomorpha</taxon>
        <taxon>Tephritoidea</taxon>
        <taxon>Tephritidae</taxon>
        <taxon>Bactrocera</taxon>
        <taxon>Bactrocera</taxon>
    </lineage>
</organism>
<dbReference type="InterPro" id="IPR036179">
    <property type="entry name" value="Ig-like_dom_sf"/>
</dbReference>
<dbReference type="SUPFAM" id="SSF48726">
    <property type="entry name" value="Immunoglobulin"/>
    <property type="match status" value="1"/>
</dbReference>
<evidence type="ECO:0000313" key="5">
    <source>
        <dbReference type="RefSeq" id="XP_049305521.1"/>
    </source>
</evidence>
<name>A0ABM3J8J0_BACDO</name>
<dbReference type="Proteomes" id="UP001652620">
    <property type="component" value="Chromosome 2"/>
</dbReference>
<reference evidence="4 5" key="1">
    <citation type="submission" date="2025-05" db="UniProtKB">
        <authorList>
            <consortium name="RefSeq"/>
        </authorList>
    </citation>
    <scope>NUCLEOTIDE SEQUENCE [LARGE SCALE GENOMIC DNA]</scope>
    <source>
        <tissue evidence="5 6">Adult</tissue>
    </source>
</reference>
<feature type="transmembrane region" description="Helical" evidence="2">
    <location>
        <begin position="302"/>
        <end position="328"/>
    </location>
</feature>
<dbReference type="Pfam" id="PF08205">
    <property type="entry name" value="C2-set_2"/>
    <property type="match status" value="1"/>
</dbReference>
<keyword evidence="2" id="KW-0812">Transmembrane</keyword>
<dbReference type="GeneID" id="105225748"/>
<dbReference type="RefSeq" id="XP_049305521.1">
    <property type="nucleotide sequence ID" value="XM_049449564.1"/>
</dbReference>
<feature type="domain" description="Ig-like" evidence="3">
    <location>
        <begin position="46"/>
        <end position="136"/>
    </location>
</feature>
<proteinExistence type="predicted"/>
<dbReference type="InterPro" id="IPR007110">
    <property type="entry name" value="Ig-like_dom"/>
</dbReference>